<evidence type="ECO:0000313" key="8">
    <source>
        <dbReference type="EMBL" id="KAK6638759.1"/>
    </source>
</evidence>
<dbReference type="GO" id="GO:0005886">
    <property type="term" value="C:plasma membrane"/>
    <property type="evidence" value="ECO:0007669"/>
    <property type="project" value="TreeGrafter"/>
</dbReference>
<evidence type="ECO:0000256" key="5">
    <source>
        <dbReference type="ARBA" id="ARBA00023180"/>
    </source>
</evidence>
<dbReference type="GO" id="GO:0032991">
    <property type="term" value="C:protein-containing complex"/>
    <property type="evidence" value="ECO:0007669"/>
    <property type="project" value="TreeGrafter"/>
</dbReference>
<dbReference type="Proteomes" id="UP001372834">
    <property type="component" value="Unassembled WGS sequence"/>
</dbReference>
<dbReference type="PANTHER" id="PTHR24049:SF22">
    <property type="entry name" value="DROSOPHILA CRUMBS HOMOLOG"/>
    <property type="match status" value="1"/>
</dbReference>
<dbReference type="SMART" id="SM00181">
    <property type="entry name" value="EGF"/>
    <property type="match status" value="2"/>
</dbReference>
<dbReference type="GO" id="GO:0007157">
    <property type="term" value="P:heterophilic cell-cell adhesion via plasma membrane cell adhesion molecules"/>
    <property type="evidence" value="ECO:0007669"/>
    <property type="project" value="TreeGrafter"/>
</dbReference>
<feature type="domain" description="EGF-like" evidence="7">
    <location>
        <begin position="16"/>
        <end position="54"/>
    </location>
</feature>
<dbReference type="PROSITE" id="PS00022">
    <property type="entry name" value="EGF_1"/>
    <property type="match status" value="2"/>
</dbReference>
<reference evidence="8 9" key="1">
    <citation type="submission" date="2023-10" db="EMBL/GenBank/DDBJ databases">
        <title>Genomes of two closely related lineages of the louse Polyplax serrata with different host specificities.</title>
        <authorList>
            <person name="Martinu J."/>
            <person name="Tarabai H."/>
            <person name="Stefka J."/>
            <person name="Hypsa V."/>
        </authorList>
    </citation>
    <scope>NUCLEOTIDE SEQUENCE [LARGE SCALE GENOMIC DNA]</scope>
    <source>
        <strain evidence="8">HR10_N</strain>
    </source>
</reference>
<dbReference type="InterPro" id="IPR000742">
    <property type="entry name" value="EGF"/>
</dbReference>
<dbReference type="GO" id="GO:0045197">
    <property type="term" value="P:establishment or maintenance of epithelial cell apical/basal polarity"/>
    <property type="evidence" value="ECO:0007669"/>
    <property type="project" value="TreeGrafter"/>
</dbReference>
<keyword evidence="2" id="KW-0732">Signal</keyword>
<dbReference type="SUPFAM" id="SSF57196">
    <property type="entry name" value="EGF/Laminin"/>
    <property type="match status" value="2"/>
</dbReference>
<evidence type="ECO:0000259" key="7">
    <source>
        <dbReference type="PROSITE" id="PS50026"/>
    </source>
</evidence>
<dbReference type="FunFam" id="2.10.25.10:FF:000294">
    <property type="entry name" value="Delta-like protein"/>
    <property type="match status" value="1"/>
</dbReference>
<feature type="disulfide bond" evidence="6">
    <location>
        <begin position="44"/>
        <end position="53"/>
    </location>
</feature>
<dbReference type="GO" id="GO:0005509">
    <property type="term" value="F:calcium ion binding"/>
    <property type="evidence" value="ECO:0007669"/>
    <property type="project" value="InterPro"/>
</dbReference>
<dbReference type="CDD" id="cd00054">
    <property type="entry name" value="EGF_CA"/>
    <property type="match status" value="2"/>
</dbReference>
<evidence type="ECO:0000256" key="2">
    <source>
        <dbReference type="ARBA" id="ARBA00022729"/>
    </source>
</evidence>
<evidence type="ECO:0000256" key="6">
    <source>
        <dbReference type="PROSITE-ProRule" id="PRU00076"/>
    </source>
</evidence>
<dbReference type="PROSITE" id="PS50026">
    <property type="entry name" value="EGF_3"/>
    <property type="match status" value="2"/>
</dbReference>
<evidence type="ECO:0000256" key="3">
    <source>
        <dbReference type="ARBA" id="ARBA00022737"/>
    </source>
</evidence>
<dbReference type="AlphaFoldDB" id="A0AAN8P562"/>
<accession>A0AAN8P562</accession>
<comment type="caution">
    <text evidence="6">Lacks conserved residue(s) required for the propagation of feature annotation.</text>
</comment>
<feature type="disulfide bond" evidence="6">
    <location>
        <begin position="84"/>
        <end position="93"/>
    </location>
</feature>
<dbReference type="PANTHER" id="PTHR24049">
    <property type="entry name" value="CRUMBS FAMILY MEMBER"/>
    <property type="match status" value="1"/>
</dbReference>
<keyword evidence="4 6" id="KW-1015">Disulfide bond</keyword>
<dbReference type="FunFam" id="2.10.25.10:FF:000100">
    <property type="entry name" value="neurogenic locus notch homolog protein 3"/>
    <property type="match status" value="1"/>
</dbReference>
<dbReference type="Gene3D" id="2.10.25.10">
    <property type="entry name" value="Laminin"/>
    <property type="match status" value="2"/>
</dbReference>
<dbReference type="PROSITE" id="PS01186">
    <property type="entry name" value="EGF_2"/>
    <property type="match status" value="2"/>
</dbReference>
<keyword evidence="3" id="KW-0677">Repeat</keyword>
<keyword evidence="5" id="KW-0325">Glycoprotein</keyword>
<evidence type="ECO:0000313" key="9">
    <source>
        <dbReference type="Proteomes" id="UP001372834"/>
    </source>
</evidence>
<evidence type="ECO:0000256" key="1">
    <source>
        <dbReference type="ARBA" id="ARBA00022536"/>
    </source>
</evidence>
<dbReference type="EMBL" id="JAWJWE010000003">
    <property type="protein sequence ID" value="KAK6638759.1"/>
    <property type="molecule type" value="Genomic_DNA"/>
</dbReference>
<proteinExistence type="predicted"/>
<dbReference type="InterPro" id="IPR051022">
    <property type="entry name" value="Notch_Cell-Fate_Det"/>
</dbReference>
<organism evidence="8 9">
    <name type="scientific">Polyplax serrata</name>
    <name type="common">Common mouse louse</name>
    <dbReference type="NCBI Taxonomy" id="468196"/>
    <lineage>
        <taxon>Eukaryota</taxon>
        <taxon>Metazoa</taxon>
        <taxon>Ecdysozoa</taxon>
        <taxon>Arthropoda</taxon>
        <taxon>Hexapoda</taxon>
        <taxon>Insecta</taxon>
        <taxon>Pterygota</taxon>
        <taxon>Neoptera</taxon>
        <taxon>Paraneoptera</taxon>
        <taxon>Psocodea</taxon>
        <taxon>Troctomorpha</taxon>
        <taxon>Phthiraptera</taxon>
        <taxon>Anoplura</taxon>
        <taxon>Polyplacidae</taxon>
        <taxon>Polyplax</taxon>
    </lineage>
</organism>
<protein>
    <recommendedName>
        <fullName evidence="7">EGF-like domain-containing protein</fullName>
    </recommendedName>
</protein>
<gene>
    <name evidence="8" type="ORF">RUM43_007027</name>
</gene>
<comment type="caution">
    <text evidence="8">The sequence shown here is derived from an EMBL/GenBank/DDBJ whole genome shotgun (WGS) entry which is preliminary data.</text>
</comment>
<feature type="domain" description="EGF-like" evidence="7">
    <location>
        <begin position="56"/>
        <end position="94"/>
    </location>
</feature>
<evidence type="ECO:0000256" key="4">
    <source>
        <dbReference type="ARBA" id="ARBA00023157"/>
    </source>
</evidence>
<name>A0AAN8P562_POLSC</name>
<dbReference type="InterPro" id="IPR001881">
    <property type="entry name" value="EGF-like_Ca-bd_dom"/>
</dbReference>
<dbReference type="SMART" id="SM00179">
    <property type="entry name" value="EGF_CA"/>
    <property type="match status" value="2"/>
</dbReference>
<sequence length="253" mass="27964">MDEFIAKVKSIEDTDDLNYCGTHEPCLNGGTCENTAPDQYLCTCSEGFSGANCEIVENPCATSPCENGGTCQELGSNGQFSCTCAPGWTGQTCRTTDVVLVVMRITKKEDKVSVHGKRVRERERERFLGTDIYNITKAPETWSTLVFTEIHPMLRGNWALAKQQGAVTLACGTQSASSDRTRARIELVSIDGFNQKLKINRKLWEREMARLAEVAPGFCTVRDARVGTYENDPSQVFLFGLRGTGQTVRYTCS</sequence>
<feature type="disulfide bond" evidence="6">
    <location>
        <begin position="65"/>
        <end position="82"/>
    </location>
</feature>
<dbReference type="Pfam" id="PF00008">
    <property type="entry name" value="EGF"/>
    <property type="match status" value="2"/>
</dbReference>
<keyword evidence="1 6" id="KW-0245">EGF-like domain</keyword>